<feature type="domain" description="Amine oxidase" evidence="1">
    <location>
        <begin position="10"/>
        <end position="304"/>
    </location>
</feature>
<reference evidence="2" key="1">
    <citation type="submission" date="2019-02" db="EMBL/GenBank/DDBJ databases">
        <authorList>
            <person name="Li S.-H."/>
        </authorList>
    </citation>
    <scope>NUCLEOTIDE SEQUENCE</scope>
    <source>
        <strain evidence="2">IMCC11814</strain>
    </source>
</reference>
<dbReference type="SUPFAM" id="SSF51905">
    <property type="entry name" value="FAD/NAD(P)-binding domain"/>
    <property type="match status" value="1"/>
</dbReference>
<comment type="caution">
    <text evidence="2">The sequence shown here is derived from an EMBL/GenBank/DDBJ whole genome shotgun (WGS) entry which is preliminary data.</text>
</comment>
<accession>A0ABT3T4H0</accession>
<name>A0ABT3T4H0_9GAMM</name>
<dbReference type="InterPro" id="IPR002937">
    <property type="entry name" value="Amino_oxidase"/>
</dbReference>
<evidence type="ECO:0000313" key="3">
    <source>
        <dbReference type="Proteomes" id="UP001143304"/>
    </source>
</evidence>
<evidence type="ECO:0000259" key="1">
    <source>
        <dbReference type="Pfam" id="PF01593"/>
    </source>
</evidence>
<dbReference type="Gene3D" id="1.10.405.20">
    <property type="match status" value="1"/>
</dbReference>
<dbReference type="PANTHER" id="PTHR42923:SF17">
    <property type="entry name" value="AMINE OXIDASE DOMAIN-CONTAINING PROTEIN"/>
    <property type="match status" value="1"/>
</dbReference>
<sequence length="419" mass="46391">MKIAVIGSGISGLASAHYLSASHDVSVFEANKRIGGHTATMDVELGTRRYAIDTGFIVFNDWTYPNFIALLDELGVASTPTEMGFSVADPETGLEYSGASLNTLFAQRSNLFSASFIKMVRDILRFNRESVAELDSGVLDNEETLGRYLARHGYGEKFTRQYLAAMGSAIWSSDATTILDFPLVFFLRFFKNHGLLSVANRPQWRVITGGSREYLAPLCARFSERLYADTAVASVQRSAAGVTLQLEDGRALPFDQVVIATHSDQALRLLEEPTAAESELLAAIPYQANDVVLHTDTRVLPKNRKTWSSWNYRLGGAEQRSVVTYNMNILQGIKAPETFCVTLNNTDEINPHRILGHFSYDHPVFSRESLAAQQRWGEINGVSNTWYCGAYWHNGFHEDGVVSALRVANAIEDSQRAAA</sequence>
<dbReference type="Gene3D" id="3.50.50.60">
    <property type="entry name" value="FAD/NAD(P)-binding domain"/>
    <property type="match status" value="1"/>
</dbReference>
<gene>
    <name evidence="2" type="ORF">EYC82_06340</name>
</gene>
<organism evidence="2 3">
    <name type="scientific">Candidatus Marimicrobium litorale</name>
    <dbReference type="NCBI Taxonomy" id="2518991"/>
    <lineage>
        <taxon>Bacteria</taxon>
        <taxon>Pseudomonadati</taxon>
        <taxon>Pseudomonadota</taxon>
        <taxon>Gammaproteobacteria</taxon>
        <taxon>Cellvibrionales</taxon>
        <taxon>Halieaceae</taxon>
        <taxon>Marimicrobium</taxon>
    </lineage>
</organism>
<dbReference type="InterPro" id="IPR036188">
    <property type="entry name" value="FAD/NAD-bd_sf"/>
</dbReference>
<dbReference type="Gene3D" id="3.30.70.1990">
    <property type="match status" value="1"/>
</dbReference>
<dbReference type="Proteomes" id="UP001143304">
    <property type="component" value="Unassembled WGS sequence"/>
</dbReference>
<dbReference type="RefSeq" id="WP_279248710.1">
    <property type="nucleotide sequence ID" value="NZ_SHNO01000001.1"/>
</dbReference>
<protein>
    <submittedName>
        <fullName evidence="2">FAD-dependent oxidoreductase</fullName>
    </submittedName>
</protein>
<evidence type="ECO:0000313" key="2">
    <source>
        <dbReference type="EMBL" id="MCX2976969.1"/>
    </source>
</evidence>
<dbReference type="Pfam" id="PF01593">
    <property type="entry name" value="Amino_oxidase"/>
    <property type="match status" value="1"/>
</dbReference>
<keyword evidence="3" id="KW-1185">Reference proteome</keyword>
<proteinExistence type="predicted"/>
<dbReference type="EMBL" id="SHNO01000001">
    <property type="protein sequence ID" value="MCX2976969.1"/>
    <property type="molecule type" value="Genomic_DNA"/>
</dbReference>
<dbReference type="InterPro" id="IPR050464">
    <property type="entry name" value="Zeta_carotene_desat/Oxidored"/>
</dbReference>
<dbReference type="PANTHER" id="PTHR42923">
    <property type="entry name" value="PROTOPORPHYRINOGEN OXIDASE"/>
    <property type="match status" value="1"/>
</dbReference>